<dbReference type="GO" id="GO:0004222">
    <property type="term" value="F:metalloendopeptidase activity"/>
    <property type="evidence" value="ECO:0007669"/>
    <property type="project" value="InterPro"/>
</dbReference>
<comment type="similarity">
    <text evidence="3">Belongs to the peptidase M13 family.</text>
</comment>
<evidence type="ECO:0000313" key="19">
    <source>
        <dbReference type="EMBL" id="KAK8756830.1"/>
    </source>
</evidence>
<keyword evidence="14" id="KW-0206">Cytoskeleton</keyword>
<keyword evidence="12" id="KW-0175">Coiled coil</keyword>
<feature type="compositionally biased region" description="Polar residues" evidence="16">
    <location>
        <begin position="1156"/>
        <end position="1169"/>
    </location>
</feature>
<proteinExistence type="inferred from homology"/>
<comment type="cofactor">
    <cofactor evidence="1">
        <name>Zn(2+)</name>
        <dbReference type="ChEBI" id="CHEBI:29105"/>
    </cofactor>
</comment>
<evidence type="ECO:0000256" key="3">
    <source>
        <dbReference type="ARBA" id="ARBA00007357"/>
    </source>
</evidence>
<keyword evidence="7 15" id="KW-0547">Nucleotide-binding</keyword>
<dbReference type="PROSITE" id="PS51885">
    <property type="entry name" value="NEPRILYSIN"/>
    <property type="match status" value="1"/>
</dbReference>
<dbReference type="GO" id="GO:0046872">
    <property type="term" value="F:metal ion binding"/>
    <property type="evidence" value="ECO:0007669"/>
    <property type="project" value="UniProtKB-KW"/>
</dbReference>
<evidence type="ECO:0000313" key="20">
    <source>
        <dbReference type="Proteomes" id="UP001321473"/>
    </source>
</evidence>
<comment type="subcellular location">
    <subcellularLocation>
        <location evidence="2">Cytoplasm</location>
        <location evidence="2">Cytoskeleton</location>
    </subcellularLocation>
</comment>
<dbReference type="SUPFAM" id="SSF52540">
    <property type="entry name" value="P-loop containing nucleoside triphosphate hydrolases"/>
    <property type="match status" value="1"/>
</dbReference>
<feature type="binding site" evidence="15">
    <location>
        <begin position="848"/>
        <end position="855"/>
    </location>
    <ligand>
        <name>ATP</name>
        <dbReference type="ChEBI" id="CHEBI:30616"/>
    </ligand>
</feature>
<keyword evidence="11" id="KW-0482">Metalloprotease</keyword>
<evidence type="ECO:0000256" key="13">
    <source>
        <dbReference type="ARBA" id="ARBA00023175"/>
    </source>
</evidence>
<evidence type="ECO:0000256" key="17">
    <source>
        <dbReference type="SAM" id="Phobius"/>
    </source>
</evidence>
<dbReference type="Pfam" id="PF00225">
    <property type="entry name" value="Kinesin"/>
    <property type="match status" value="1"/>
</dbReference>
<dbReference type="Gene3D" id="1.10.1380.10">
    <property type="entry name" value="Neutral endopeptidase , domain2"/>
    <property type="match status" value="1"/>
</dbReference>
<feature type="domain" description="Kinesin motor" evidence="18">
    <location>
        <begin position="766"/>
        <end position="1091"/>
    </location>
</feature>
<accession>A0AAQ4D2Z0</accession>
<gene>
    <name evidence="19" type="ORF">V5799_000477</name>
</gene>
<dbReference type="InterPro" id="IPR042089">
    <property type="entry name" value="Peptidase_M13_dom_2"/>
</dbReference>
<dbReference type="PANTHER" id="PTHR47968:SF13">
    <property type="entry name" value="KINESIN-LIKE PROTEIN KIF19 ISOFORM X1"/>
    <property type="match status" value="1"/>
</dbReference>
<evidence type="ECO:0000256" key="16">
    <source>
        <dbReference type="SAM" id="MobiDB-lite"/>
    </source>
</evidence>
<keyword evidence="17" id="KW-1133">Transmembrane helix</keyword>
<dbReference type="Gene3D" id="3.40.850.10">
    <property type="entry name" value="Kinesin motor domain"/>
    <property type="match status" value="1"/>
</dbReference>
<keyword evidence="20" id="KW-1185">Reference proteome</keyword>
<dbReference type="InterPro" id="IPR019821">
    <property type="entry name" value="Kinesin_motor_CS"/>
</dbReference>
<dbReference type="InterPro" id="IPR027640">
    <property type="entry name" value="Kinesin-like_fam"/>
</dbReference>
<feature type="compositionally biased region" description="Low complexity" evidence="16">
    <location>
        <begin position="1131"/>
        <end position="1155"/>
    </location>
</feature>
<dbReference type="SMART" id="SM00129">
    <property type="entry name" value="KISc"/>
    <property type="match status" value="1"/>
</dbReference>
<dbReference type="GO" id="GO:0005524">
    <property type="term" value="F:ATP binding"/>
    <property type="evidence" value="ECO:0007669"/>
    <property type="project" value="UniProtKB-UniRule"/>
</dbReference>
<dbReference type="InterPro" id="IPR008753">
    <property type="entry name" value="Peptidase_M13_N"/>
</dbReference>
<evidence type="ECO:0000256" key="8">
    <source>
        <dbReference type="ARBA" id="ARBA00022801"/>
    </source>
</evidence>
<dbReference type="PRINTS" id="PR00380">
    <property type="entry name" value="KINESINHEAVY"/>
</dbReference>
<comment type="caution">
    <text evidence="19">The sequence shown here is derived from an EMBL/GenBank/DDBJ whole genome shotgun (WGS) entry which is preliminary data.</text>
</comment>
<dbReference type="PROSITE" id="PS00411">
    <property type="entry name" value="KINESIN_MOTOR_1"/>
    <property type="match status" value="1"/>
</dbReference>
<dbReference type="EMBL" id="JARKHS020035880">
    <property type="protein sequence ID" value="KAK8756830.1"/>
    <property type="molecule type" value="Genomic_DNA"/>
</dbReference>
<evidence type="ECO:0000256" key="7">
    <source>
        <dbReference type="ARBA" id="ARBA00022741"/>
    </source>
</evidence>
<keyword evidence="8" id="KW-0378">Hydrolase</keyword>
<dbReference type="Pfam" id="PF01431">
    <property type="entry name" value="Peptidase_M13"/>
    <property type="match status" value="1"/>
</dbReference>
<dbReference type="SUPFAM" id="SSF55486">
    <property type="entry name" value="Metalloproteases ('zincins'), catalytic domain"/>
    <property type="match status" value="1"/>
</dbReference>
<feature type="compositionally biased region" description="Low complexity" evidence="16">
    <location>
        <begin position="1541"/>
        <end position="1562"/>
    </location>
</feature>
<dbReference type="Proteomes" id="UP001321473">
    <property type="component" value="Unassembled WGS sequence"/>
</dbReference>
<dbReference type="Pfam" id="PF05649">
    <property type="entry name" value="Peptidase_M13_N"/>
    <property type="match status" value="1"/>
</dbReference>
<keyword evidence="14" id="KW-0963">Cytoplasm</keyword>
<protein>
    <recommendedName>
        <fullName evidence="18">Kinesin motor domain-containing protein</fullName>
    </recommendedName>
</protein>
<keyword evidence="10 15" id="KW-0067">ATP-binding</keyword>
<evidence type="ECO:0000256" key="14">
    <source>
        <dbReference type="ARBA" id="ARBA00023212"/>
    </source>
</evidence>
<dbReference type="InterPro" id="IPR036961">
    <property type="entry name" value="Kinesin_motor_dom_sf"/>
</dbReference>
<evidence type="ECO:0000256" key="12">
    <source>
        <dbReference type="ARBA" id="ARBA00023054"/>
    </source>
</evidence>
<dbReference type="GO" id="GO:0007018">
    <property type="term" value="P:microtubule-based movement"/>
    <property type="evidence" value="ECO:0007669"/>
    <property type="project" value="InterPro"/>
</dbReference>
<evidence type="ECO:0000256" key="10">
    <source>
        <dbReference type="ARBA" id="ARBA00022840"/>
    </source>
</evidence>
<feature type="transmembrane region" description="Helical" evidence="17">
    <location>
        <begin position="16"/>
        <end position="38"/>
    </location>
</feature>
<dbReference type="GO" id="GO:0006508">
    <property type="term" value="P:proteolysis"/>
    <property type="evidence" value="ECO:0007669"/>
    <property type="project" value="UniProtKB-KW"/>
</dbReference>
<reference evidence="19 20" key="1">
    <citation type="journal article" date="2023" name="Arcadia Sci">
        <title>De novo assembly of a long-read Amblyomma americanum tick genome.</title>
        <authorList>
            <person name="Chou S."/>
            <person name="Poskanzer K.E."/>
            <person name="Rollins M."/>
            <person name="Thuy-Boun P.S."/>
        </authorList>
    </citation>
    <scope>NUCLEOTIDE SEQUENCE [LARGE SCALE GENOMIC DNA]</scope>
    <source>
        <strain evidence="19">F_SG_1</strain>
        <tissue evidence="19">Salivary glands</tissue>
    </source>
</reference>
<feature type="compositionally biased region" description="Basic and acidic residues" evidence="16">
    <location>
        <begin position="1177"/>
        <end position="1186"/>
    </location>
</feature>
<evidence type="ECO:0000259" key="18">
    <source>
        <dbReference type="PROSITE" id="PS50067"/>
    </source>
</evidence>
<keyword evidence="5" id="KW-0493">Microtubule</keyword>
<evidence type="ECO:0000256" key="6">
    <source>
        <dbReference type="ARBA" id="ARBA00022723"/>
    </source>
</evidence>
<feature type="region of interest" description="Disordered" evidence="16">
    <location>
        <begin position="151"/>
        <end position="171"/>
    </location>
</feature>
<feature type="region of interest" description="Disordered" evidence="16">
    <location>
        <begin position="1130"/>
        <end position="1233"/>
    </location>
</feature>
<feature type="region of interest" description="Disordered" evidence="16">
    <location>
        <begin position="1522"/>
        <end position="1567"/>
    </location>
</feature>
<dbReference type="InterPro" id="IPR001752">
    <property type="entry name" value="Kinesin_motor_dom"/>
</dbReference>
<evidence type="ECO:0000256" key="5">
    <source>
        <dbReference type="ARBA" id="ARBA00022701"/>
    </source>
</evidence>
<dbReference type="GO" id="GO:0005874">
    <property type="term" value="C:microtubule"/>
    <property type="evidence" value="ECO:0007669"/>
    <property type="project" value="UniProtKB-KW"/>
</dbReference>
<evidence type="ECO:0000256" key="11">
    <source>
        <dbReference type="ARBA" id="ARBA00023049"/>
    </source>
</evidence>
<keyword evidence="13 15" id="KW-0505">Motor protein</keyword>
<comment type="similarity">
    <text evidence="15">Belongs to the TRAFAC class myosin-kinesin ATPase superfamily. Kinesin family.</text>
</comment>
<keyword evidence="17" id="KW-0812">Transmembrane</keyword>
<feature type="compositionally biased region" description="Low complexity" evidence="16">
    <location>
        <begin position="1195"/>
        <end position="1205"/>
    </location>
</feature>
<name>A0AAQ4D2Z0_AMBAM</name>
<keyword evidence="4" id="KW-0645">Protease</keyword>
<dbReference type="PANTHER" id="PTHR47968">
    <property type="entry name" value="CENTROMERE PROTEIN E"/>
    <property type="match status" value="1"/>
</dbReference>
<keyword evidence="6" id="KW-0479">Metal-binding</keyword>
<dbReference type="Gene3D" id="3.40.390.10">
    <property type="entry name" value="Collagenase (Catalytic Domain)"/>
    <property type="match status" value="1"/>
</dbReference>
<dbReference type="InterPro" id="IPR018497">
    <property type="entry name" value="Peptidase_M13_C"/>
</dbReference>
<sequence>MDETETAFVTADCTEVFLVGLGLVCLVALATVLVWYLFFYAPPEENGGRKEVNFTRLLEQSLTRSIPPCMNFYRFVCTGWINGRANSHLSIAETVAKQTMLDARDALQDSARHLREKQAARESLLSRTDDDTSIQKRDNVSYEFLKRRREQAGELSSRRTRQPVPSETRTSSRSAVLKAATMFESCTRVVAEKKSDTEKLAQFMKQYTKFPDVQAADAATLIAIMVELSLTWKLHTMFAVDLFVDHDEDGRVTVHIGKNDELLSWLLWRNILKDSGKLEEFFLMHLAALPGFQLSEAEELSAAISEADSNIIAALYVDERHPEALTYNQLPALVPDVGAQVWVEAVNKQIEPHFRVQREHYVKIGNADALRQVGKLMQHADNALTLFIGWHILRQLAPRASYKAASFVFKDKESYVDDCFRRVVEVMPLAASYPYLIRKPTPSAEAQAKKVIKDLRKEFTAIFKNVPWMDNPTKNSADRKMDAMDEVLIKPVFLVSEDALDQHYVDFATHEDYLTTSLQAARSATRLSVSSLAAGVTSARLSFSPLEVNAFYERELNAMFIAAGIMQSPYLGEKASIAFNYAGLGAVVGHEVMHGFDDRGKDRDAKGRLRDWWSPAVLDSYHDKVECIQKAYGAQQDSSEEIVADFASLPAALGAYRHRAYIQERGQTPSFLEFSGEQIFYLNYCFKLCSRDVTGGPLRHRGHYSTDESRCNVPLRHLIEFADAFDCSPQDEMVASGKCSFWDLAVGQVHINEEVLHDPEAPLHESISVHPSFWFPLPQTVLLVDPQSSESSEKSRNGSSQRKVVSHRYTFDWTFDERSSQEEVYRQVGKPLVENLLQGFNGAVFAYGATGAGKTYTMVGADKSPGLMVRVFDDIFQFAKNNDATTRTSVLISYMEIYNENIRDLLNASNNFLELREDPMGGNQVLGLSEVEVTNSSEVLRLLQKGNKRRTVEPTAANQTSSRSHALLRVSIRQSSRDLRDPDSARHRVGKLFMVDLAGSERASNTKNTGLRLKEGAHINKSLLALGNVINALATRNPKYVNFRDSKLTRLLKEALSGNCRTVMVAHISPASTHYDESRNTLVYAERARNITNKVRCNLVDVSHHVKQYQSIITELRQEIQKLQDRIEMNDSAASRDPPSPSVSSPDDASSDPRATTNGAQGHNGNNNRSTDDEDDAQRQQHHDAGGGKNDNSPHHNGSGNNNSDRTAREEQRRTDAAVRERNQQNDKSDNDREIRELRAALIDAFNRQMEVRRKMMEIDNFLLALSTDLEKLSIVINQWETQKAKFEAAEGAGSPEEEPGYIRQAWEDIEYIQGEQQKFLAMREDVEKEFEEAREHTYRLTENLPNVASSEEQRELLRLLTQVHKLEVEKIEMQTDQLIREHELRQRDLMIVRYDRQRLLCDEIIGKQKVLIDELSSGMRRRKARNAQATRELNELYRIYQQEIQDLSTGRDSVMKHLNVNPYRPNSVLGLRPLGSSESMWDLSHMEPLREEDDRADQQCAPLSRATTWRTGDTQLCVLTETPEEDGEEEEREERSVAPAMASTKAPTGAAAAAAAATPSRSPRRPEVVCCHTCLPWS</sequence>
<evidence type="ECO:0000256" key="4">
    <source>
        <dbReference type="ARBA" id="ARBA00022670"/>
    </source>
</evidence>
<keyword evidence="17" id="KW-0472">Membrane</keyword>
<feature type="compositionally biased region" description="Acidic residues" evidence="16">
    <location>
        <begin position="1523"/>
        <end position="1533"/>
    </location>
</feature>
<evidence type="ECO:0000256" key="15">
    <source>
        <dbReference type="PROSITE-ProRule" id="PRU00283"/>
    </source>
</evidence>
<dbReference type="PROSITE" id="PS50067">
    <property type="entry name" value="KINESIN_MOTOR_2"/>
    <property type="match status" value="1"/>
</dbReference>
<feature type="compositionally biased region" description="Basic and acidic residues" evidence="16">
    <location>
        <begin position="1206"/>
        <end position="1233"/>
    </location>
</feature>
<evidence type="ECO:0000256" key="9">
    <source>
        <dbReference type="ARBA" id="ARBA00022833"/>
    </source>
</evidence>
<keyword evidence="9" id="KW-0862">Zinc</keyword>
<evidence type="ECO:0000256" key="2">
    <source>
        <dbReference type="ARBA" id="ARBA00004245"/>
    </source>
</evidence>
<evidence type="ECO:0000256" key="1">
    <source>
        <dbReference type="ARBA" id="ARBA00001947"/>
    </source>
</evidence>
<dbReference type="CDD" id="cd08662">
    <property type="entry name" value="M13"/>
    <property type="match status" value="1"/>
</dbReference>
<dbReference type="GO" id="GO:0008017">
    <property type="term" value="F:microtubule binding"/>
    <property type="evidence" value="ECO:0007669"/>
    <property type="project" value="InterPro"/>
</dbReference>
<dbReference type="InterPro" id="IPR024079">
    <property type="entry name" value="MetalloPept_cat_dom_sf"/>
</dbReference>
<dbReference type="GO" id="GO:0003777">
    <property type="term" value="F:microtubule motor activity"/>
    <property type="evidence" value="ECO:0007669"/>
    <property type="project" value="InterPro"/>
</dbReference>
<dbReference type="InterPro" id="IPR027417">
    <property type="entry name" value="P-loop_NTPase"/>
</dbReference>
<organism evidence="19 20">
    <name type="scientific">Amblyomma americanum</name>
    <name type="common">Lone star tick</name>
    <dbReference type="NCBI Taxonomy" id="6943"/>
    <lineage>
        <taxon>Eukaryota</taxon>
        <taxon>Metazoa</taxon>
        <taxon>Ecdysozoa</taxon>
        <taxon>Arthropoda</taxon>
        <taxon>Chelicerata</taxon>
        <taxon>Arachnida</taxon>
        <taxon>Acari</taxon>
        <taxon>Parasitiformes</taxon>
        <taxon>Ixodida</taxon>
        <taxon>Ixodoidea</taxon>
        <taxon>Ixodidae</taxon>
        <taxon>Amblyomminae</taxon>
        <taxon>Amblyomma</taxon>
    </lineage>
</organism>
<dbReference type="InterPro" id="IPR000718">
    <property type="entry name" value="Peptidase_M13"/>
</dbReference>